<dbReference type="AlphaFoldDB" id="Q9ZEU1"/>
<sequence length="480" mass="50098">MTLSSSRSSGCGVVDSVVAQHGPQDVEASAGQGEDGLGMGFAFSAFAVVVGARSRVGADGDLGRQVAGAQQSSVVAAGAFEVAADASGVSRYRGQPGDAGKAIDAVKGGHVASGGGEKFSAEYDAEAGHAQDDLGVAVAAKSVLDHHVGGADFGVEGHHLLSQPAHHRGGQLLAGNYRVLGVGRLDRRSCHTISIAGLAFTQPGRKSGDPGTAQSIGSLVPGEQDQRGLAGAVVKGTFQGGEVFQQLGAQPVDRPGAIGDQIAASGGQDAQVHGDLVARAQWLQIAAHPGLIGDHRSVFGVGLSIAAIPARSVVDGAARDIEQPLVCSDEQGDQQRGPAVVEVDRPGDLAAIGQPRDRLDHLQQRTLIVGDPLRKQSVALCIDDHAMVVGLSGINASPQLLRHNHLHGHYRHHQPSRRPRRRVLTQRSNRISQLAVESSQDAGRPISFGHHRRQTHESHTRRPWAVRSLRPSATTTLQER</sequence>
<evidence type="ECO:0000313" key="2">
    <source>
        <dbReference type="EMBL" id="CAA09797.1"/>
    </source>
</evidence>
<dbReference type="EMBL" id="AJ011837">
    <property type="protein sequence ID" value="CAA09797.1"/>
    <property type="molecule type" value="Genomic_DNA"/>
</dbReference>
<name>Q9ZEU1_MYCAV</name>
<reference evidence="2" key="1">
    <citation type="submission" date="1998-10" db="EMBL/GenBank/DDBJ databases">
        <title>A novel insertion sequence (IS1613) present in Mycobacterium avium subsp.avium at insertional loci identical to IS900 in Mycobacterium avium subsp. paratuberculosis.</title>
        <authorList>
            <person name="Bull T.J."/>
            <person name="Pavlik I."/>
            <person name="Garcia M.J."/>
            <person name="Svastova P."/>
            <person name="Sumar N."/>
            <person name="Hermon-Taylor J."/>
        </authorList>
    </citation>
    <scope>NUCLEOTIDE SEQUENCE</scope>
    <source>
        <strain evidence="2">MAA16</strain>
    </source>
</reference>
<organism evidence="2">
    <name type="scientific">Mycobacterium avium subsp. avium</name>
    <dbReference type="NCBI Taxonomy" id="44454"/>
    <lineage>
        <taxon>Bacteria</taxon>
        <taxon>Bacillati</taxon>
        <taxon>Actinomycetota</taxon>
        <taxon>Actinomycetes</taxon>
        <taxon>Mycobacteriales</taxon>
        <taxon>Mycobacteriaceae</taxon>
        <taxon>Mycobacterium</taxon>
        <taxon>Mycobacterium avium complex (MAC)</taxon>
    </lineage>
</organism>
<evidence type="ECO:0000256" key="1">
    <source>
        <dbReference type="SAM" id="MobiDB-lite"/>
    </source>
</evidence>
<feature type="region of interest" description="Disordered" evidence="1">
    <location>
        <begin position="201"/>
        <end position="224"/>
    </location>
</feature>
<protein>
    <submittedName>
        <fullName evidence="2">Hed protein</fullName>
    </submittedName>
</protein>
<gene>
    <name evidence="2" type="primary">hed</name>
</gene>
<accession>Q9ZEU1</accession>
<feature type="region of interest" description="Disordered" evidence="1">
    <location>
        <begin position="434"/>
        <end position="463"/>
    </location>
</feature>
<proteinExistence type="predicted"/>